<evidence type="ECO:0000313" key="2">
    <source>
        <dbReference type="Proteomes" id="UP001239111"/>
    </source>
</evidence>
<protein>
    <submittedName>
        <fullName evidence="1">Uncharacterized protein</fullName>
    </submittedName>
</protein>
<organism evidence="1 2">
    <name type="scientific">Eretmocerus hayati</name>
    <dbReference type="NCBI Taxonomy" id="131215"/>
    <lineage>
        <taxon>Eukaryota</taxon>
        <taxon>Metazoa</taxon>
        <taxon>Ecdysozoa</taxon>
        <taxon>Arthropoda</taxon>
        <taxon>Hexapoda</taxon>
        <taxon>Insecta</taxon>
        <taxon>Pterygota</taxon>
        <taxon>Neoptera</taxon>
        <taxon>Endopterygota</taxon>
        <taxon>Hymenoptera</taxon>
        <taxon>Apocrita</taxon>
        <taxon>Proctotrupomorpha</taxon>
        <taxon>Chalcidoidea</taxon>
        <taxon>Aphelinidae</taxon>
        <taxon>Aphelininae</taxon>
        <taxon>Eretmocerus</taxon>
    </lineage>
</organism>
<sequence>MEENPHPQNMFTICRKCLIHWQICIKSQNHFFDICGDQREIRTIVFCNAQERLSRVDEARGFTSDVHVEAMMDGDQGFLKLCVNVFPKDNTSMGDDGIDTLESSGNDPGLDKHNRVRFNEVQEIFIPAIVPSLKETHCNM</sequence>
<accession>A0ACC2N6K1</accession>
<comment type="caution">
    <text evidence="1">The sequence shown here is derived from an EMBL/GenBank/DDBJ whole genome shotgun (WGS) entry which is preliminary data.</text>
</comment>
<reference evidence="1" key="1">
    <citation type="submission" date="2023-04" db="EMBL/GenBank/DDBJ databases">
        <title>A chromosome-level genome assembly of the parasitoid wasp Eretmocerus hayati.</title>
        <authorList>
            <person name="Zhong Y."/>
            <person name="Liu S."/>
            <person name="Liu Y."/>
        </authorList>
    </citation>
    <scope>NUCLEOTIDE SEQUENCE</scope>
    <source>
        <strain evidence="1">ZJU_SS_LIU_2023</strain>
    </source>
</reference>
<dbReference type="Proteomes" id="UP001239111">
    <property type="component" value="Chromosome 4"/>
</dbReference>
<keyword evidence="2" id="KW-1185">Reference proteome</keyword>
<dbReference type="EMBL" id="CM056744">
    <property type="protein sequence ID" value="KAJ8666711.1"/>
    <property type="molecule type" value="Genomic_DNA"/>
</dbReference>
<gene>
    <name evidence="1" type="ORF">QAD02_008373</name>
</gene>
<name>A0ACC2N6K1_9HYME</name>
<proteinExistence type="predicted"/>
<evidence type="ECO:0000313" key="1">
    <source>
        <dbReference type="EMBL" id="KAJ8666711.1"/>
    </source>
</evidence>